<dbReference type="Proteomes" id="UP000435648">
    <property type="component" value="Chromosome"/>
</dbReference>
<dbReference type="InterPro" id="IPR005119">
    <property type="entry name" value="LysR_subst-bd"/>
</dbReference>
<evidence type="ECO:0000259" key="5">
    <source>
        <dbReference type="PROSITE" id="PS50931"/>
    </source>
</evidence>
<dbReference type="KEGG" id="siw:GH266_00100"/>
<comment type="similarity">
    <text evidence="1">Belongs to the LysR transcriptional regulatory family.</text>
</comment>
<sequence>MDWSRMPSLASLRAFAAVAEAGTLAAAGRKLNVSHAAISQQVRALEAYLGAELVVREGRGLALTQEGRALAGHLDEAFSLMHRAVAELTDADRTRPLQVTMTPTFAVSWLMPRISEFRHRHPDIELMLNPTADVVELEPGGVDLAIRFGKGQWRGLNSEPLLLTGFVVVAARSLVGDADFTDLTKLREYPWLQELGANESANWWDRQGIAPNRGTNLHLPGYMMLESLRRGDGVTAAARAFIEPEIRSGHLRVLFEDEERGNGYHLVTRPGVQRPPLKTFIAWLRSHRDGQGAASG</sequence>
<keyword evidence="2" id="KW-0805">Transcription regulation</keyword>
<proteinExistence type="inferred from homology"/>
<dbReference type="SUPFAM" id="SSF53850">
    <property type="entry name" value="Periplasmic binding protein-like II"/>
    <property type="match status" value="1"/>
</dbReference>
<protein>
    <submittedName>
        <fullName evidence="6">LysR family transcriptional regulator</fullName>
    </submittedName>
</protein>
<dbReference type="GO" id="GO:0043565">
    <property type="term" value="F:sequence-specific DNA binding"/>
    <property type="evidence" value="ECO:0007669"/>
    <property type="project" value="TreeGrafter"/>
</dbReference>
<organism evidence="6 7">
    <name type="scientific">Stappia indica</name>
    <dbReference type="NCBI Taxonomy" id="538381"/>
    <lineage>
        <taxon>Bacteria</taxon>
        <taxon>Pseudomonadati</taxon>
        <taxon>Pseudomonadota</taxon>
        <taxon>Alphaproteobacteria</taxon>
        <taxon>Hyphomicrobiales</taxon>
        <taxon>Stappiaceae</taxon>
        <taxon>Stappia</taxon>
    </lineage>
</organism>
<keyword evidence="4" id="KW-0804">Transcription</keyword>
<evidence type="ECO:0000313" key="6">
    <source>
        <dbReference type="EMBL" id="QGZ33047.1"/>
    </source>
</evidence>
<dbReference type="Pfam" id="PF00126">
    <property type="entry name" value="HTH_1"/>
    <property type="match status" value="1"/>
</dbReference>
<dbReference type="SUPFAM" id="SSF46785">
    <property type="entry name" value="Winged helix' DNA-binding domain"/>
    <property type="match status" value="1"/>
</dbReference>
<dbReference type="EMBL" id="CP046908">
    <property type="protein sequence ID" value="QGZ33047.1"/>
    <property type="molecule type" value="Genomic_DNA"/>
</dbReference>
<evidence type="ECO:0000256" key="2">
    <source>
        <dbReference type="ARBA" id="ARBA00023015"/>
    </source>
</evidence>
<evidence type="ECO:0000313" key="7">
    <source>
        <dbReference type="Proteomes" id="UP000435648"/>
    </source>
</evidence>
<keyword evidence="3" id="KW-0238">DNA-binding</keyword>
<dbReference type="PANTHER" id="PTHR30537:SF74">
    <property type="entry name" value="HTH-TYPE TRANSCRIPTIONAL REGULATOR TRPI"/>
    <property type="match status" value="1"/>
</dbReference>
<dbReference type="InterPro" id="IPR058163">
    <property type="entry name" value="LysR-type_TF_proteobact-type"/>
</dbReference>
<dbReference type="RefSeq" id="WP_158192084.1">
    <property type="nucleotide sequence ID" value="NZ_CP046908.1"/>
</dbReference>
<dbReference type="InterPro" id="IPR036388">
    <property type="entry name" value="WH-like_DNA-bd_sf"/>
</dbReference>
<dbReference type="PRINTS" id="PR00039">
    <property type="entry name" value="HTHLYSR"/>
</dbReference>
<dbReference type="AlphaFoldDB" id="A0A857C2B0"/>
<gene>
    <name evidence="6" type="ORF">GH266_00100</name>
</gene>
<dbReference type="Gene3D" id="1.10.10.10">
    <property type="entry name" value="Winged helix-like DNA-binding domain superfamily/Winged helix DNA-binding domain"/>
    <property type="match status" value="1"/>
</dbReference>
<evidence type="ECO:0000256" key="1">
    <source>
        <dbReference type="ARBA" id="ARBA00009437"/>
    </source>
</evidence>
<dbReference type="GO" id="GO:0006351">
    <property type="term" value="P:DNA-templated transcription"/>
    <property type="evidence" value="ECO:0007669"/>
    <property type="project" value="TreeGrafter"/>
</dbReference>
<dbReference type="InterPro" id="IPR036390">
    <property type="entry name" value="WH_DNA-bd_sf"/>
</dbReference>
<dbReference type="GO" id="GO:0003700">
    <property type="term" value="F:DNA-binding transcription factor activity"/>
    <property type="evidence" value="ECO:0007669"/>
    <property type="project" value="InterPro"/>
</dbReference>
<evidence type="ECO:0000256" key="3">
    <source>
        <dbReference type="ARBA" id="ARBA00023125"/>
    </source>
</evidence>
<accession>A0A857C2B0</accession>
<name>A0A857C2B0_9HYPH</name>
<dbReference type="PROSITE" id="PS50931">
    <property type="entry name" value="HTH_LYSR"/>
    <property type="match status" value="1"/>
</dbReference>
<dbReference type="Pfam" id="PF03466">
    <property type="entry name" value="LysR_substrate"/>
    <property type="match status" value="1"/>
</dbReference>
<dbReference type="InterPro" id="IPR000847">
    <property type="entry name" value="LysR_HTH_N"/>
</dbReference>
<reference evidence="6 7" key="1">
    <citation type="submission" date="2019-12" db="EMBL/GenBank/DDBJ databases">
        <title>The genome of Stappia indica PHM037.</title>
        <authorList>
            <person name="Kacar D."/>
            <person name="Galan B."/>
            <person name="Canedo L."/>
            <person name="Rodriguez P."/>
            <person name="de la Calle F."/>
            <person name="Garcia J.L."/>
        </authorList>
    </citation>
    <scope>NUCLEOTIDE SEQUENCE [LARGE SCALE GENOMIC DNA]</scope>
    <source>
        <strain evidence="6 7">PHM037</strain>
    </source>
</reference>
<dbReference type="Gene3D" id="3.40.190.10">
    <property type="entry name" value="Periplasmic binding protein-like II"/>
    <property type="match status" value="2"/>
</dbReference>
<dbReference type="OrthoDB" id="7328368at2"/>
<evidence type="ECO:0000256" key="4">
    <source>
        <dbReference type="ARBA" id="ARBA00023163"/>
    </source>
</evidence>
<feature type="domain" description="HTH lysR-type" evidence="5">
    <location>
        <begin position="7"/>
        <end position="64"/>
    </location>
</feature>
<dbReference type="PANTHER" id="PTHR30537">
    <property type="entry name" value="HTH-TYPE TRANSCRIPTIONAL REGULATOR"/>
    <property type="match status" value="1"/>
</dbReference>